<evidence type="ECO:0000256" key="1">
    <source>
        <dbReference type="ARBA" id="ARBA00022771"/>
    </source>
</evidence>
<dbReference type="PROSITE" id="PS50089">
    <property type="entry name" value="ZF_RING_2"/>
    <property type="match status" value="1"/>
</dbReference>
<dbReference type="Proteomes" id="UP000663845">
    <property type="component" value="Unassembled WGS sequence"/>
</dbReference>
<sequence length="69" mass="7959">MYSHLSDDEKLILPIYKKLELLRAIKISDQANILLKLCQHTGFCEECASKLHICPICRSDIQERSIITD</sequence>
<name>A0A819KRM0_9BILA</name>
<evidence type="ECO:0000313" key="9">
    <source>
        <dbReference type="Proteomes" id="UP000663844"/>
    </source>
</evidence>
<keyword evidence="1 3" id="KW-0863">Zinc-finger</keyword>
<evidence type="ECO:0000313" key="7">
    <source>
        <dbReference type="EMBL" id="CAF3876414.1"/>
    </source>
</evidence>
<dbReference type="Proteomes" id="UP000663844">
    <property type="component" value="Unassembled WGS sequence"/>
</dbReference>
<keyword evidence="1 3" id="KW-0479">Metal-binding</keyword>
<evidence type="ECO:0000313" key="5">
    <source>
        <dbReference type="EMBL" id="CAF1342509.1"/>
    </source>
</evidence>
<dbReference type="Pfam" id="PF13920">
    <property type="entry name" value="zf-C3HC4_3"/>
    <property type="match status" value="1"/>
</dbReference>
<dbReference type="SUPFAM" id="SSF57850">
    <property type="entry name" value="RING/U-box"/>
    <property type="match status" value="1"/>
</dbReference>
<dbReference type="Proteomes" id="UP000663860">
    <property type="component" value="Unassembled WGS sequence"/>
</dbReference>
<evidence type="ECO:0000313" key="8">
    <source>
        <dbReference type="EMBL" id="CAF3953153.1"/>
    </source>
</evidence>
<reference evidence="8" key="1">
    <citation type="submission" date="2021-02" db="EMBL/GenBank/DDBJ databases">
        <authorList>
            <person name="Nowell W R."/>
        </authorList>
    </citation>
    <scope>NUCLEOTIDE SEQUENCE</scope>
</reference>
<proteinExistence type="predicted"/>
<dbReference type="Proteomes" id="UP000663868">
    <property type="component" value="Unassembled WGS sequence"/>
</dbReference>
<feature type="domain" description="RING-type" evidence="4">
    <location>
        <begin position="38"/>
        <end position="58"/>
    </location>
</feature>
<organism evidence="8 9">
    <name type="scientific">Adineta steineri</name>
    <dbReference type="NCBI Taxonomy" id="433720"/>
    <lineage>
        <taxon>Eukaryota</taxon>
        <taxon>Metazoa</taxon>
        <taxon>Spiralia</taxon>
        <taxon>Gnathifera</taxon>
        <taxon>Rotifera</taxon>
        <taxon>Eurotatoria</taxon>
        <taxon>Bdelloidea</taxon>
        <taxon>Adinetida</taxon>
        <taxon>Adinetidae</taxon>
        <taxon>Adineta</taxon>
    </lineage>
</organism>
<dbReference type="EMBL" id="CAJOAZ010002712">
    <property type="protein sequence ID" value="CAF3953153.1"/>
    <property type="molecule type" value="Genomic_DNA"/>
</dbReference>
<dbReference type="AlphaFoldDB" id="A0A819KRM0"/>
<evidence type="ECO:0000313" key="6">
    <source>
        <dbReference type="EMBL" id="CAF1455789.1"/>
    </source>
</evidence>
<evidence type="ECO:0000256" key="2">
    <source>
        <dbReference type="ARBA" id="ARBA00022833"/>
    </source>
</evidence>
<dbReference type="Gene3D" id="3.30.40.10">
    <property type="entry name" value="Zinc/RING finger domain, C3HC4 (zinc finger)"/>
    <property type="match status" value="1"/>
</dbReference>
<dbReference type="InterPro" id="IPR001841">
    <property type="entry name" value="Znf_RING"/>
</dbReference>
<dbReference type="EMBL" id="CAJOBB010001579">
    <property type="protein sequence ID" value="CAF3876414.1"/>
    <property type="molecule type" value="Genomic_DNA"/>
</dbReference>
<dbReference type="InterPro" id="IPR013083">
    <property type="entry name" value="Znf_RING/FYVE/PHD"/>
</dbReference>
<dbReference type="EMBL" id="CAJNOE010000832">
    <property type="protein sequence ID" value="CAF1342509.1"/>
    <property type="molecule type" value="Genomic_DNA"/>
</dbReference>
<evidence type="ECO:0000256" key="3">
    <source>
        <dbReference type="PROSITE-ProRule" id="PRU00175"/>
    </source>
</evidence>
<comment type="caution">
    <text evidence="8">The sequence shown here is derived from an EMBL/GenBank/DDBJ whole genome shotgun (WGS) entry which is preliminary data.</text>
</comment>
<accession>A0A819KRM0</accession>
<dbReference type="GO" id="GO:0008270">
    <property type="term" value="F:zinc ion binding"/>
    <property type="evidence" value="ECO:0007669"/>
    <property type="project" value="UniProtKB-KW"/>
</dbReference>
<protein>
    <recommendedName>
        <fullName evidence="4">RING-type domain-containing protein</fullName>
    </recommendedName>
</protein>
<dbReference type="EMBL" id="CAJNOG010001579">
    <property type="protein sequence ID" value="CAF1455789.1"/>
    <property type="molecule type" value="Genomic_DNA"/>
</dbReference>
<evidence type="ECO:0000259" key="4">
    <source>
        <dbReference type="PROSITE" id="PS50089"/>
    </source>
</evidence>
<keyword evidence="2" id="KW-0862">Zinc</keyword>
<gene>
    <name evidence="5" type="ORF">IZO911_LOCUS36310</name>
    <name evidence="6" type="ORF">JYZ213_LOCUS40962</name>
    <name evidence="7" type="ORF">KXQ929_LOCUS21508</name>
    <name evidence="8" type="ORF">OXD698_LOCUS26814</name>
</gene>